<keyword evidence="4" id="KW-1185">Reference proteome</keyword>
<dbReference type="PROSITE" id="PS00636">
    <property type="entry name" value="DNAJ_1"/>
    <property type="match status" value="1"/>
</dbReference>
<dbReference type="SMART" id="SM00271">
    <property type="entry name" value="DnaJ"/>
    <property type="match status" value="1"/>
</dbReference>
<evidence type="ECO:0000256" key="1">
    <source>
        <dbReference type="SAM" id="MobiDB-lite"/>
    </source>
</evidence>
<evidence type="ECO:0000313" key="3">
    <source>
        <dbReference type="EMBL" id="KAJ1973576.1"/>
    </source>
</evidence>
<evidence type="ECO:0000313" key="4">
    <source>
        <dbReference type="Proteomes" id="UP001151582"/>
    </source>
</evidence>
<dbReference type="CDD" id="cd06257">
    <property type="entry name" value="DnaJ"/>
    <property type="match status" value="1"/>
</dbReference>
<dbReference type="PANTHER" id="PTHR44924">
    <property type="entry name" value="DNAJ SUBFAMILY A MEMBER 2"/>
    <property type="match status" value="1"/>
</dbReference>
<dbReference type="AlphaFoldDB" id="A0A9W8B1E3"/>
<dbReference type="Gene3D" id="1.10.287.110">
    <property type="entry name" value="DnaJ domain"/>
    <property type="match status" value="1"/>
</dbReference>
<sequence length="475" mass="53342">MRITSRKPLYATTVCLSCSAYVEFGLPTLDSPAASSVVQIECYKCQCVFDVDMSSVPTWSQSSPAATDTSVASTTDPISPRSGASPGARPSQSKRAFGTDDSPLETEYYDLLQVDTQATAAQIKKQYYKLAMKYHPDKNPDESGQEMFKRISEAYQVLSDPTLRKRYNEFGTQKSVTPDGGFMDPSEFFGQCFGGERFADLIGEISFAKDFKDIMMEEAQAEAQAKTDTETDPSRTPDSQKKGEKPRLTEEEKAAKKKKETERQKQREAAHEERVSKLATNLARKLSYFTETERDTRAAKAFQEMMEMEANELKYESYGVELLHAIGYVYSYKARQFLRRNELFGLRSFVHSVQDAGHRIGGTYTTIRSAVDLQRTYQEIQKAEEKGLTDEKRRELEEMAARKGLDAMWRGSKLDIENVLRDVCDRVLQGKDVDTALGRNRANALKILGDAYQRVAPDPDQVTPTPSAEASTAKP</sequence>
<reference evidence="3" key="1">
    <citation type="submission" date="2022-07" db="EMBL/GenBank/DDBJ databases">
        <title>Phylogenomic reconstructions and comparative analyses of Kickxellomycotina fungi.</title>
        <authorList>
            <person name="Reynolds N.K."/>
            <person name="Stajich J.E."/>
            <person name="Barry K."/>
            <person name="Grigoriev I.V."/>
            <person name="Crous P."/>
            <person name="Smith M.E."/>
        </authorList>
    </citation>
    <scope>NUCLEOTIDE SEQUENCE</scope>
    <source>
        <strain evidence="3">RSA 567</strain>
    </source>
</reference>
<dbReference type="EMBL" id="JANBQB010000796">
    <property type="protein sequence ID" value="KAJ1973576.1"/>
    <property type="molecule type" value="Genomic_DNA"/>
</dbReference>
<feature type="domain" description="J" evidence="2">
    <location>
        <begin position="107"/>
        <end position="171"/>
    </location>
</feature>
<feature type="region of interest" description="Disordered" evidence="1">
    <location>
        <begin position="59"/>
        <end position="101"/>
    </location>
</feature>
<dbReference type="PANTHER" id="PTHR44924:SF1">
    <property type="entry name" value="DNAJ SUBFAMILY A MEMBER 2"/>
    <property type="match status" value="1"/>
</dbReference>
<feature type="region of interest" description="Disordered" evidence="1">
    <location>
        <begin position="219"/>
        <end position="276"/>
    </location>
</feature>
<dbReference type="OrthoDB" id="552049at2759"/>
<proteinExistence type="predicted"/>
<evidence type="ECO:0000259" key="2">
    <source>
        <dbReference type="PROSITE" id="PS50076"/>
    </source>
</evidence>
<name>A0A9W8B1E3_9FUNG</name>
<comment type="caution">
    <text evidence="3">The sequence shown here is derived from an EMBL/GenBank/DDBJ whole genome shotgun (WGS) entry which is preliminary data.</text>
</comment>
<dbReference type="InterPro" id="IPR026894">
    <property type="entry name" value="DnaJ_X"/>
</dbReference>
<dbReference type="Pfam" id="PF14308">
    <property type="entry name" value="DnaJ-X"/>
    <property type="match status" value="1"/>
</dbReference>
<dbReference type="InterPro" id="IPR018253">
    <property type="entry name" value="DnaJ_domain_CS"/>
</dbReference>
<dbReference type="InterPro" id="IPR036869">
    <property type="entry name" value="J_dom_sf"/>
</dbReference>
<accession>A0A9W8B1E3</accession>
<feature type="compositionally biased region" description="Low complexity" evidence="1">
    <location>
        <begin position="62"/>
        <end position="77"/>
    </location>
</feature>
<feature type="compositionally biased region" description="Basic and acidic residues" evidence="1">
    <location>
        <begin position="225"/>
        <end position="276"/>
    </location>
</feature>
<protein>
    <submittedName>
        <fullName evidence="3">DnaJ-like protein</fullName>
    </submittedName>
</protein>
<dbReference type="SUPFAM" id="SSF46565">
    <property type="entry name" value="Chaperone J-domain"/>
    <property type="match status" value="1"/>
</dbReference>
<gene>
    <name evidence="3" type="primary">CAJ1_1</name>
    <name evidence="3" type="ORF">H4R34_005028</name>
</gene>
<feature type="region of interest" description="Disordered" evidence="1">
    <location>
        <begin position="453"/>
        <end position="475"/>
    </location>
</feature>
<dbReference type="Proteomes" id="UP001151582">
    <property type="component" value="Unassembled WGS sequence"/>
</dbReference>
<dbReference type="PROSITE" id="PS50076">
    <property type="entry name" value="DNAJ_2"/>
    <property type="match status" value="1"/>
</dbReference>
<organism evidence="3 4">
    <name type="scientific">Dimargaris verticillata</name>
    <dbReference type="NCBI Taxonomy" id="2761393"/>
    <lineage>
        <taxon>Eukaryota</taxon>
        <taxon>Fungi</taxon>
        <taxon>Fungi incertae sedis</taxon>
        <taxon>Zoopagomycota</taxon>
        <taxon>Kickxellomycotina</taxon>
        <taxon>Dimargaritomycetes</taxon>
        <taxon>Dimargaritales</taxon>
        <taxon>Dimargaritaceae</taxon>
        <taxon>Dimargaris</taxon>
    </lineage>
</organism>
<feature type="compositionally biased region" description="Polar residues" evidence="1">
    <location>
        <begin position="462"/>
        <end position="475"/>
    </location>
</feature>
<dbReference type="PRINTS" id="PR00625">
    <property type="entry name" value="JDOMAIN"/>
</dbReference>
<dbReference type="Pfam" id="PF00226">
    <property type="entry name" value="DnaJ"/>
    <property type="match status" value="1"/>
</dbReference>
<dbReference type="InterPro" id="IPR001623">
    <property type="entry name" value="DnaJ_domain"/>
</dbReference>